<dbReference type="Proteomes" id="UP000078046">
    <property type="component" value="Unassembled WGS sequence"/>
</dbReference>
<keyword evidence="4" id="KW-1185">Reference proteome</keyword>
<proteinExistence type="inferred from homology"/>
<dbReference type="GO" id="GO:0005886">
    <property type="term" value="C:plasma membrane"/>
    <property type="evidence" value="ECO:0007669"/>
    <property type="project" value="TreeGrafter"/>
</dbReference>
<feature type="domain" description="Saccharopine dehydrogenase NADP binding" evidence="2">
    <location>
        <begin position="103"/>
        <end position="182"/>
    </location>
</feature>
<dbReference type="Gene3D" id="3.40.50.720">
    <property type="entry name" value="NAD(P)-binding Rossmann-like Domain"/>
    <property type="match status" value="1"/>
</dbReference>
<sequence length="431" mass="48835">MNLKSTDGRKYDVVIFGATAFTGQYVVREMLFNSKYKSWVKWAIAGRNVNKLTCVLEEQKKFLEESRLVPIPNSFFVRLHQWYFVDEIRPISTKYSEGTSFSTVEVGLITANVDDYQSLLEMARCTKMLINMVGPYKIYGRDVVKSCVENGTHHLDISGEPSFLEEIQLKYNDMAHANNCYVVGSLGFGSVIADLGLAYCKLNFHGKLLAAESYAYMAGNEQSKRPYLNTGTWYSFINSIKSEKQTEFQDNRHKLHLGRPKLKGETILLKKKNIHKSIRNRYAVPFIGSDKTVVEQTIFYNHKQTGEDIIQYMPYIEYSHLIVYPRFFSIGVFSEKGPSEKSIANTYAKMHFKLYGSSDGSNNVDTIKHAVISGPNVYTGTARLIVAAVFTILEENVKDIKGGVLTPAVALSNSSYIDRVEKRGFTFSLVE</sequence>
<evidence type="ECO:0000256" key="1">
    <source>
        <dbReference type="ARBA" id="ARBA00038048"/>
    </source>
</evidence>
<dbReference type="PANTHER" id="PTHR12286">
    <property type="entry name" value="SACCHAROPINE DEHYDROGENASE-LIKE OXIDOREDUCTASE"/>
    <property type="match status" value="1"/>
</dbReference>
<gene>
    <name evidence="3" type="ORF">A3Q56_04392</name>
</gene>
<comment type="similarity">
    <text evidence="1">Belongs to the saccharopine dehydrogenase family.</text>
</comment>
<dbReference type="InterPro" id="IPR051276">
    <property type="entry name" value="Saccharopine_DH-like_oxidrdct"/>
</dbReference>
<dbReference type="Pfam" id="PF03435">
    <property type="entry name" value="Sacchrp_dh_NADP"/>
    <property type="match status" value="1"/>
</dbReference>
<evidence type="ECO:0000313" key="3">
    <source>
        <dbReference type="EMBL" id="OAF67896.1"/>
    </source>
</evidence>
<evidence type="ECO:0000259" key="2">
    <source>
        <dbReference type="Pfam" id="PF03435"/>
    </source>
</evidence>
<dbReference type="GO" id="GO:0005811">
    <property type="term" value="C:lipid droplet"/>
    <property type="evidence" value="ECO:0007669"/>
    <property type="project" value="TreeGrafter"/>
</dbReference>
<comment type="caution">
    <text evidence="3">The sequence shown here is derived from an EMBL/GenBank/DDBJ whole genome shotgun (WGS) entry which is preliminary data.</text>
</comment>
<protein>
    <recommendedName>
        <fullName evidence="2">Saccharopine dehydrogenase NADP binding domain-containing protein</fullName>
    </recommendedName>
</protein>
<evidence type="ECO:0000313" key="4">
    <source>
        <dbReference type="Proteomes" id="UP000078046"/>
    </source>
</evidence>
<dbReference type="PANTHER" id="PTHR12286:SF5">
    <property type="entry name" value="SACCHAROPINE DEHYDROGENASE-LIKE OXIDOREDUCTASE"/>
    <property type="match status" value="1"/>
</dbReference>
<dbReference type="EMBL" id="LWCA01000552">
    <property type="protein sequence ID" value="OAF67896.1"/>
    <property type="molecule type" value="Genomic_DNA"/>
</dbReference>
<dbReference type="GO" id="GO:0009247">
    <property type="term" value="P:glycolipid biosynthetic process"/>
    <property type="evidence" value="ECO:0007669"/>
    <property type="project" value="TreeGrafter"/>
</dbReference>
<name>A0A177B0Z9_9BILA</name>
<dbReference type="AlphaFoldDB" id="A0A177B0Z9"/>
<reference evidence="3 4" key="1">
    <citation type="submission" date="2016-04" db="EMBL/GenBank/DDBJ databases">
        <title>The genome of Intoshia linei affirms orthonectids as highly simplified spiralians.</title>
        <authorList>
            <person name="Mikhailov K.V."/>
            <person name="Slusarev G.S."/>
            <person name="Nikitin M.A."/>
            <person name="Logacheva M.D."/>
            <person name="Penin A."/>
            <person name="Aleoshin V."/>
            <person name="Panchin Y.V."/>
        </authorList>
    </citation>
    <scope>NUCLEOTIDE SEQUENCE [LARGE SCALE GENOMIC DNA]</scope>
    <source>
        <strain evidence="3">Intl2013</strain>
        <tissue evidence="3">Whole animal</tissue>
    </source>
</reference>
<organism evidence="3 4">
    <name type="scientific">Intoshia linei</name>
    <dbReference type="NCBI Taxonomy" id="1819745"/>
    <lineage>
        <taxon>Eukaryota</taxon>
        <taxon>Metazoa</taxon>
        <taxon>Spiralia</taxon>
        <taxon>Lophotrochozoa</taxon>
        <taxon>Mesozoa</taxon>
        <taxon>Orthonectida</taxon>
        <taxon>Rhopaluridae</taxon>
        <taxon>Intoshia</taxon>
    </lineage>
</organism>
<accession>A0A177B0Z9</accession>
<dbReference type="InterPro" id="IPR005097">
    <property type="entry name" value="Sacchrp_dh_NADP-bd"/>
</dbReference>
<dbReference type="GO" id="GO:0005739">
    <property type="term" value="C:mitochondrion"/>
    <property type="evidence" value="ECO:0007669"/>
    <property type="project" value="TreeGrafter"/>
</dbReference>
<dbReference type="OrthoDB" id="10268090at2759"/>